<keyword evidence="7" id="KW-0408">Iron</keyword>
<dbReference type="PANTHER" id="PTHR22960:SF0">
    <property type="entry name" value="MOLYBDENUM COFACTOR BIOSYNTHESIS PROTEIN 1"/>
    <property type="match status" value="1"/>
</dbReference>
<sequence>MEPLRELAAPASRSTPAATLADAQGRLIRYLRISLTDRCNFRCTYCSPAEHEAPDGLLSRAELAHLVRLFAGLGVRRIRLTGGEPTLRKDVVEIVADAAATPGIEDVAITTNGHRLDELVAPLARAGLGALNVSLDTLVPDRLHGVSGKAARLERILAGIDAAAGRFRSLKLNTVVMRGVNEDELGALVRYAWDRGALPRFIEQMPFGGGTPVPLAEVRRRLEAEGFALSPDPWRGWGPARHMRARDGDGREGLVGFIGAMTENFCEDCNRARVAADGGFQACLGGQDRVNLRDLLRAGADDAEIAASVRGALAAKAPRHHMDEAGARLVLLPMRGIGG</sequence>
<organism evidence="14 15">
    <name type="scientific">Anaeromyxobacter oryzae</name>
    <dbReference type="NCBI Taxonomy" id="2918170"/>
    <lineage>
        <taxon>Bacteria</taxon>
        <taxon>Pseudomonadati</taxon>
        <taxon>Myxococcota</taxon>
        <taxon>Myxococcia</taxon>
        <taxon>Myxococcales</taxon>
        <taxon>Cystobacterineae</taxon>
        <taxon>Anaeromyxobacteraceae</taxon>
        <taxon>Anaeromyxobacter</taxon>
    </lineage>
</organism>
<dbReference type="SFLD" id="SFLDS00029">
    <property type="entry name" value="Radical_SAM"/>
    <property type="match status" value="1"/>
</dbReference>
<dbReference type="InterPro" id="IPR007197">
    <property type="entry name" value="rSAM"/>
</dbReference>
<evidence type="ECO:0000256" key="5">
    <source>
        <dbReference type="ARBA" id="ARBA00022723"/>
    </source>
</evidence>
<evidence type="ECO:0000313" key="14">
    <source>
        <dbReference type="EMBL" id="BDG04494.1"/>
    </source>
</evidence>
<feature type="domain" description="Radical SAM core" evidence="13">
    <location>
        <begin position="23"/>
        <end position="240"/>
    </location>
</feature>
<evidence type="ECO:0000256" key="2">
    <source>
        <dbReference type="ARBA" id="ARBA00012167"/>
    </source>
</evidence>
<dbReference type="InterPro" id="IPR058240">
    <property type="entry name" value="rSAM_sf"/>
</dbReference>
<dbReference type="Gene3D" id="3.20.20.70">
    <property type="entry name" value="Aldolase class I"/>
    <property type="match status" value="1"/>
</dbReference>
<dbReference type="EC" id="4.1.99.22" evidence="2"/>
<evidence type="ECO:0000256" key="7">
    <source>
        <dbReference type="ARBA" id="ARBA00023004"/>
    </source>
</evidence>
<dbReference type="InterPro" id="IPR013483">
    <property type="entry name" value="MoaA"/>
</dbReference>
<evidence type="ECO:0000256" key="12">
    <source>
        <dbReference type="ARBA" id="ARBA00048697"/>
    </source>
</evidence>
<keyword evidence="9" id="KW-0342">GTP-binding</keyword>
<dbReference type="Pfam" id="PF06463">
    <property type="entry name" value="Mob_synth_C"/>
    <property type="match status" value="1"/>
</dbReference>
<evidence type="ECO:0000256" key="3">
    <source>
        <dbReference type="ARBA" id="ARBA00022485"/>
    </source>
</evidence>
<dbReference type="PANTHER" id="PTHR22960">
    <property type="entry name" value="MOLYBDOPTERIN COFACTOR SYNTHESIS PROTEIN A"/>
    <property type="match status" value="1"/>
</dbReference>
<dbReference type="PROSITE" id="PS51918">
    <property type="entry name" value="RADICAL_SAM"/>
    <property type="match status" value="1"/>
</dbReference>
<dbReference type="SUPFAM" id="SSF102114">
    <property type="entry name" value="Radical SAM enzymes"/>
    <property type="match status" value="1"/>
</dbReference>
<dbReference type="CDD" id="cd21117">
    <property type="entry name" value="Twitch_MoaA"/>
    <property type="match status" value="1"/>
</dbReference>
<dbReference type="InterPro" id="IPR013785">
    <property type="entry name" value="Aldolase_TIM"/>
</dbReference>
<keyword evidence="15" id="KW-1185">Reference proteome</keyword>
<dbReference type="NCBIfam" id="TIGR02666">
    <property type="entry name" value="moaA"/>
    <property type="match status" value="1"/>
</dbReference>
<keyword evidence="5" id="KW-0479">Metal-binding</keyword>
<comment type="catalytic activity">
    <reaction evidence="12">
        <text>GTP + AH2 + S-adenosyl-L-methionine = (8S)-3',8-cyclo-7,8-dihydroguanosine 5'-triphosphate + 5'-deoxyadenosine + L-methionine + A + H(+)</text>
        <dbReference type="Rhea" id="RHEA:49576"/>
        <dbReference type="ChEBI" id="CHEBI:13193"/>
        <dbReference type="ChEBI" id="CHEBI:15378"/>
        <dbReference type="ChEBI" id="CHEBI:17319"/>
        <dbReference type="ChEBI" id="CHEBI:17499"/>
        <dbReference type="ChEBI" id="CHEBI:37565"/>
        <dbReference type="ChEBI" id="CHEBI:57844"/>
        <dbReference type="ChEBI" id="CHEBI:59789"/>
        <dbReference type="ChEBI" id="CHEBI:131766"/>
        <dbReference type="EC" id="4.1.99.22"/>
    </reaction>
</comment>
<comment type="cofactor">
    <cofactor evidence="1">
        <name>[4Fe-4S] cluster</name>
        <dbReference type="ChEBI" id="CHEBI:49883"/>
    </cofactor>
</comment>
<dbReference type="RefSeq" id="WP_248352885.1">
    <property type="nucleotide sequence ID" value="NZ_AP025591.1"/>
</dbReference>
<gene>
    <name evidence="14" type="primary">moaA_1</name>
    <name evidence="14" type="ORF">AMOR_34900</name>
</gene>
<dbReference type="Pfam" id="PF04055">
    <property type="entry name" value="Radical_SAM"/>
    <property type="match status" value="1"/>
</dbReference>
<keyword evidence="11" id="KW-0456">Lyase</keyword>
<dbReference type="Proteomes" id="UP001162891">
    <property type="component" value="Chromosome"/>
</dbReference>
<evidence type="ECO:0000256" key="6">
    <source>
        <dbReference type="ARBA" id="ARBA00022741"/>
    </source>
</evidence>
<dbReference type="EMBL" id="AP025591">
    <property type="protein sequence ID" value="BDG04494.1"/>
    <property type="molecule type" value="Genomic_DNA"/>
</dbReference>
<evidence type="ECO:0000256" key="9">
    <source>
        <dbReference type="ARBA" id="ARBA00023134"/>
    </source>
</evidence>
<keyword evidence="8" id="KW-0411">Iron-sulfur</keyword>
<dbReference type="InterPro" id="IPR006638">
    <property type="entry name" value="Elp3/MiaA/NifB-like_rSAM"/>
</dbReference>
<dbReference type="InterPro" id="IPR050105">
    <property type="entry name" value="MoCo_biosynth_MoaA/MoaC"/>
</dbReference>
<protein>
    <recommendedName>
        <fullName evidence="2">GTP 3',8-cyclase</fullName>
        <ecNumber evidence="2">4.1.99.22</ecNumber>
    </recommendedName>
</protein>
<dbReference type="InterPro" id="IPR010505">
    <property type="entry name" value="MoaA_twitch"/>
</dbReference>
<dbReference type="PROSITE" id="PS01305">
    <property type="entry name" value="MOAA_NIFB_PQQE"/>
    <property type="match status" value="1"/>
</dbReference>
<evidence type="ECO:0000256" key="8">
    <source>
        <dbReference type="ARBA" id="ARBA00023014"/>
    </source>
</evidence>
<dbReference type="SFLD" id="SFLDG01383">
    <property type="entry name" value="cyclic_pyranopterin_phosphate"/>
    <property type="match status" value="1"/>
</dbReference>
<dbReference type="SMART" id="SM00729">
    <property type="entry name" value="Elp3"/>
    <property type="match status" value="1"/>
</dbReference>
<accession>A0ABM7WYJ7</accession>
<evidence type="ECO:0000256" key="11">
    <source>
        <dbReference type="ARBA" id="ARBA00023239"/>
    </source>
</evidence>
<name>A0ABM7WYJ7_9BACT</name>
<keyword evidence="10" id="KW-0501">Molybdenum cofactor biosynthesis</keyword>
<reference evidence="15" key="1">
    <citation type="journal article" date="2022" name="Int. J. Syst. Evol. Microbiol.">
        <title>Anaeromyxobacter oryzae sp. nov., Anaeromyxobacter diazotrophicus sp. nov. and Anaeromyxobacter paludicola sp. nov., isolated from paddy soils.</title>
        <authorList>
            <person name="Itoh H."/>
            <person name="Xu Z."/>
            <person name="Mise K."/>
            <person name="Masuda Y."/>
            <person name="Ushijima N."/>
            <person name="Hayakawa C."/>
            <person name="Shiratori Y."/>
            <person name="Senoo K."/>
        </authorList>
    </citation>
    <scope>NUCLEOTIDE SEQUENCE [LARGE SCALE GENOMIC DNA]</scope>
    <source>
        <strain evidence="15">Red232</strain>
    </source>
</reference>
<keyword evidence="4" id="KW-0949">S-adenosyl-L-methionine</keyword>
<dbReference type="InterPro" id="IPR040064">
    <property type="entry name" value="MoaA-like"/>
</dbReference>
<dbReference type="CDD" id="cd01335">
    <property type="entry name" value="Radical_SAM"/>
    <property type="match status" value="1"/>
</dbReference>
<dbReference type="SFLD" id="SFLDG01067">
    <property type="entry name" value="SPASM/twitch_domain_containing"/>
    <property type="match status" value="1"/>
</dbReference>
<evidence type="ECO:0000256" key="4">
    <source>
        <dbReference type="ARBA" id="ARBA00022691"/>
    </source>
</evidence>
<evidence type="ECO:0000256" key="10">
    <source>
        <dbReference type="ARBA" id="ARBA00023150"/>
    </source>
</evidence>
<dbReference type="SFLD" id="SFLDG01386">
    <property type="entry name" value="main_SPASM_domain-containing"/>
    <property type="match status" value="1"/>
</dbReference>
<evidence type="ECO:0000256" key="1">
    <source>
        <dbReference type="ARBA" id="ARBA00001966"/>
    </source>
</evidence>
<proteinExistence type="predicted"/>
<keyword evidence="6" id="KW-0547">Nucleotide-binding</keyword>
<evidence type="ECO:0000313" key="15">
    <source>
        <dbReference type="Proteomes" id="UP001162891"/>
    </source>
</evidence>
<evidence type="ECO:0000259" key="13">
    <source>
        <dbReference type="PROSITE" id="PS51918"/>
    </source>
</evidence>
<dbReference type="InterPro" id="IPR000385">
    <property type="entry name" value="MoaA_NifB_PqqE_Fe-S-bd_CS"/>
</dbReference>
<keyword evidence="3" id="KW-0004">4Fe-4S</keyword>